<dbReference type="SUPFAM" id="SSF57716">
    <property type="entry name" value="Glucocorticoid receptor-like (DNA-binding domain)"/>
    <property type="match status" value="1"/>
</dbReference>
<dbReference type="EMBL" id="OV696697">
    <property type="protein sequence ID" value="CAH1242317.1"/>
    <property type="molecule type" value="Genomic_DNA"/>
</dbReference>
<dbReference type="AlphaFoldDB" id="A0A8J9YV66"/>
<dbReference type="Proteomes" id="UP000838412">
    <property type="component" value="Chromosome 12"/>
</dbReference>
<evidence type="ECO:0000259" key="7">
    <source>
        <dbReference type="PROSITE" id="PS50950"/>
    </source>
</evidence>
<keyword evidence="3" id="KW-0862">Zinc</keyword>
<evidence type="ECO:0000313" key="8">
    <source>
        <dbReference type="EMBL" id="CAH1242317.1"/>
    </source>
</evidence>
<dbReference type="PANTHER" id="PTHR46927">
    <property type="entry name" value="AGAP005574-PA"/>
    <property type="match status" value="1"/>
</dbReference>
<gene>
    <name evidence="8" type="primary">THAP2</name>
    <name evidence="8" type="ORF">BLAG_LOCUS5621</name>
</gene>
<keyword evidence="9" id="KW-1185">Reference proteome</keyword>
<dbReference type="Pfam" id="PF05485">
    <property type="entry name" value="THAP"/>
    <property type="match status" value="1"/>
</dbReference>
<evidence type="ECO:0000256" key="5">
    <source>
        <dbReference type="PROSITE-ProRule" id="PRU00309"/>
    </source>
</evidence>
<evidence type="ECO:0000313" key="9">
    <source>
        <dbReference type="Proteomes" id="UP000838412"/>
    </source>
</evidence>
<evidence type="ECO:0000256" key="4">
    <source>
        <dbReference type="ARBA" id="ARBA00023125"/>
    </source>
</evidence>
<name>A0A8J9YV66_BRALA</name>
<feature type="region of interest" description="Disordered" evidence="6">
    <location>
        <begin position="107"/>
        <end position="127"/>
    </location>
</feature>
<dbReference type="InterPro" id="IPR052224">
    <property type="entry name" value="THAP_domain_protein"/>
</dbReference>
<dbReference type="PANTHER" id="PTHR46927:SF2">
    <property type="entry name" value="THAP DOMAIN-CONTAINING PROTEIN 8"/>
    <property type="match status" value="1"/>
</dbReference>
<dbReference type="PROSITE" id="PS50950">
    <property type="entry name" value="ZF_THAP"/>
    <property type="match status" value="1"/>
</dbReference>
<dbReference type="GO" id="GO:0003677">
    <property type="term" value="F:DNA binding"/>
    <property type="evidence" value="ECO:0007669"/>
    <property type="project" value="UniProtKB-UniRule"/>
</dbReference>
<feature type="domain" description="THAP-type" evidence="7">
    <location>
        <begin position="1"/>
        <end position="79"/>
    </location>
</feature>
<organism evidence="8 9">
    <name type="scientific">Branchiostoma lanceolatum</name>
    <name type="common">Common lancelet</name>
    <name type="synonym">Amphioxus lanceolatum</name>
    <dbReference type="NCBI Taxonomy" id="7740"/>
    <lineage>
        <taxon>Eukaryota</taxon>
        <taxon>Metazoa</taxon>
        <taxon>Chordata</taxon>
        <taxon>Cephalochordata</taxon>
        <taxon>Leptocardii</taxon>
        <taxon>Amphioxiformes</taxon>
        <taxon>Branchiostomatidae</taxon>
        <taxon>Branchiostoma</taxon>
    </lineage>
</organism>
<dbReference type="SMART" id="SM00692">
    <property type="entry name" value="DM3"/>
    <property type="match status" value="1"/>
</dbReference>
<reference evidence="8" key="1">
    <citation type="submission" date="2022-01" db="EMBL/GenBank/DDBJ databases">
        <authorList>
            <person name="Braso-Vives M."/>
        </authorList>
    </citation>
    <scope>NUCLEOTIDE SEQUENCE</scope>
</reference>
<keyword evidence="1" id="KW-0479">Metal-binding</keyword>
<feature type="region of interest" description="Disordered" evidence="6">
    <location>
        <begin position="183"/>
        <end position="245"/>
    </location>
</feature>
<evidence type="ECO:0000256" key="1">
    <source>
        <dbReference type="ARBA" id="ARBA00022723"/>
    </source>
</evidence>
<dbReference type="OrthoDB" id="5982876at2759"/>
<keyword evidence="2 5" id="KW-0863">Zinc-finger</keyword>
<proteinExistence type="predicted"/>
<sequence length="245" mass="26912">MHQFPQVKNTGAVAVKENEKRRKSWIKFVKRHRHDFEASASSMLCSAHFESSCFTANLDIAKICGMRRRLKTDAVPTIDIAGLPTPTAPATDRARRRVSLIVQDDNEHASGQQDGESGHGVVDDSVLEPSMRNCDGCDALKEKIRGLQKTISRLRIQRSQQDTQAETDSESDTVDHAFEDALEDADTPSIAPSSPCEEEELLEAADHDEDYDPEEESATTDEDSSAAGSDEDEVYGEGSSARTVT</sequence>
<evidence type="ECO:0000256" key="6">
    <source>
        <dbReference type="SAM" id="MobiDB-lite"/>
    </source>
</evidence>
<dbReference type="GO" id="GO:0008270">
    <property type="term" value="F:zinc ion binding"/>
    <property type="evidence" value="ECO:0007669"/>
    <property type="project" value="UniProtKB-KW"/>
</dbReference>
<evidence type="ECO:0000256" key="2">
    <source>
        <dbReference type="ARBA" id="ARBA00022771"/>
    </source>
</evidence>
<accession>A0A8J9YV66</accession>
<dbReference type="SMART" id="SM00980">
    <property type="entry name" value="THAP"/>
    <property type="match status" value="1"/>
</dbReference>
<evidence type="ECO:0000256" key="3">
    <source>
        <dbReference type="ARBA" id="ARBA00022833"/>
    </source>
</evidence>
<protein>
    <submittedName>
        <fullName evidence="8">THAP2 protein</fullName>
    </submittedName>
</protein>
<dbReference type="InterPro" id="IPR006612">
    <property type="entry name" value="THAP_Znf"/>
</dbReference>
<feature type="compositionally biased region" description="Acidic residues" evidence="6">
    <location>
        <begin position="196"/>
        <end position="235"/>
    </location>
</feature>
<keyword evidence="4 5" id="KW-0238">DNA-binding</keyword>